<keyword evidence="3" id="KW-1185">Reference proteome</keyword>
<dbReference type="AlphaFoldDB" id="A0AAW0RFY6"/>
<name>A0AAW0RFY6_9HYPO</name>
<dbReference type="EMBL" id="JAAHCF010001365">
    <property type="protein sequence ID" value="KAK8140928.1"/>
    <property type="molecule type" value="Genomic_DNA"/>
</dbReference>
<dbReference type="Proteomes" id="UP001397290">
    <property type="component" value="Unassembled WGS sequence"/>
</dbReference>
<sequence>MPQVSAVQGYDGTFTHRNLPPGPPGPPDQGGTDEDYLPLHDRPPGLPSAAWTAAHRENRSRQLVVVQKIENDRLCELRSLAAISSPNIARLLAVYHSGKATFSVQEHVDLDVLELAPLCEREIAAVFSQVLRGLLSLLVLGVGFRVACIRTTVTGAVKIVLDWSYEPTVGPHFRLAGTAYLAGFLEQVMHGLGGARRDWSSEARDFLRVLAAGSLPAEWVPVVSLQPCARRRHGIYAIAGRIRKSTIPSPRAIRIAVALQATDSSGNDFLAVGFAARPPLRRRADPVTTRRPARFGWDELTENLSTPARLERWSRARRAVYPGQAKLSASCVAYLIGDNVVYVGSASHSSCERLDQKREQAQEGCTELANGTVKVP</sequence>
<dbReference type="SUPFAM" id="SSF56112">
    <property type="entry name" value="Protein kinase-like (PK-like)"/>
    <property type="match status" value="1"/>
</dbReference>
<evidence type="ECO:0000256" key="1">
    <source>
        <dbReference type="SAM" id="MobiDB-lite"/>
    </source>
</evidence>
<reference evidence="2 3" key="1">
    <citation type="submission" date="2020-02" db="EMBL/GenBank/DDBJ databases">
        <title>Comparative genomics of the hypocrealean fungal genus Beauvera.</title>
        <authorList>
            <person name="Showalter D.N."/>
            <person name="Bushley K.E."/>
            <person name="Rehner S.A."/>
        </authorList>
    </citation>
    <scope>NUCLEOTIDE SEQUENCE [LARGE SCALE GENOMIC DNA]</scope>
    <source>
        <strain evidence="2 3">ARSEF4384</strain>
    </source>
</reference>
<feature type="region of interest" description="Disordered" evidence="1">
    <location>
        <begin position="1"/>
        <end position="42"/>
    </location>
</feature>
<organism evidence="2 3">
    <name type="scientific">Beauveria asiatica</name>
    <dbReference type="NCBI Taxonomy" id="1069075"/>
    <lineage>
        <taxon>Eukaryota</taxon>
        <taxon>Fungi</taxon>
        <taxon>Dikarya</taxon>
        <taxon>Ascomycota</taxon>
        <taxon>Pezizomycotina</taxon>
        <taxon>Sordariomycetes</taxon>
        <taxon>Hypocreomycetidae</taxon>
        <taxon>Hypocreales</taxon>
        <taxon>Cordycipitaceae</taxon>
        <taxon>Beauveria</taxon>
    </lineage>
</organism>
<evidence type="ECO:0000313" key="3">
    <source>
        <dbReference type="Proteomes" id="UP001397290"/>
    </source>
</evidence>
<dbReference type="InterPro" id="IPR011009">
    <property type="entry name" value="Kinase-like_dom_sf"/>
</dbReference>
<evidence type="ECO:0000313" key="2">
    <source>
        <dbReference type="EMBL" id="KAK8140928.1"/>
    </source>
</evidence>
<evidence type="ECO:0008006" key="4">
    <source>
        <dbReference type="Google" id="ProtNLM"/>
    </source>
</evidence>
<accession>A0AAW0RFY6</accession>
<protein>
    <recommendedName>
        <fullName evidence="4">Protein kinase domain-containing protein</fullName>
    </recommendedName>
</protein>
<proteinExistence type="predicted"/>
<comment type="caution">
    <text evidence="2">The sequence shown here is derived from an EMBL/GenBank/DDBJ whole genome shotgun (WGS) entry which is preliminary data.</text>
</comment>
<gene>
    <name evidence="2" type="ORF">G3M48_001321</name>
</gene>